<gene>
    <name evidence="2" type="ORF">FYJ66_06650</name>
</gene>
<dbReference type="SMART" id="SM00506">
    <property type="entry name" value="A1pp"/>
    <property type="match status" value="1"/>
</dbReference>
<organism evidence="2">
    <name type="scientific">Baileyella intestinalis</name>
    <dbReference type="NCBI Taxonomy" id="2606709"/>
    <lineage>
        <taxon>Bacteria</taxon>
        <taxon>Bacillati</taxon>
        <taxon>Bacillota</taxon>
        <taxon>Clostridia</taxon>
        <taxon>Peptostreptococcales</taxon>
        <taxon>Anaerovoracaceae</taxon>
        <taxon>Baileyella</taxon>
    </lineage>
</organism>
<name>A0A6A8MCQ2_9FIRM</name>
<dbReference type="GO" id="GO:0016787">
    <property type="term" value="F:hydrolase activity"/>
    <property type="evidence" value="ECO:0007669"/>
    <property type="project" value="UniProtKB-KW"/>
</dbReference>
<keyword evidence="2" id="KW-0378">Hydrolase</keyword>
<dbReference type="PROSITE" id="PS51154">
    <property type="entry name" value="MACRO"/>
    <property type="match status" value="1"/>
</dbReference>
<dbReference type="CDD" id="cd02908">
    <property type="entry name" value="Macro_OAADPr_deacetylase"/>
    <property type="match status" value="1"/>
</dbReference>
<dbReference type="RefSeq" id="WP_154572738.1">
    <property type="nucleotide sequence ID" value="NZ_VUNB01000005.1"/>
</dbReference>
<dbReference type="InterPro" id="IPR002589">
    <property type="entry name" value="Macro_dom"/>
</dbReference>
<dbReference type="Gene3D" id="3.40.220.10">
    <property type="entry name" value="Leucine Aminopeptidase, subunit E, domain 1"/>
    <property type="match status" value="1"/>
</dbReference>
<dbReference type="SUPFAM" id="SSF52949">
    <property type="entry name" value="Macro domain-like"/>
    <property type="match status" value="1"/>
</dbReference>
<dbReference type="Pfam" id="PF01661">
    <property type="entry name" value="Macro"/>
    <property type="match status" value="1"/>
</dbReference>
<sequence length="278" mass="31757">MADERRLNELLKAFIQESPEYRNVTMPESLNGRRDMLRSLMNVRKPGPLSPEVSRIQNMYLRERSQEKMPVMPQEMPSVKEDFGAQIPYGEKISVWKGDITRIAADAVVNAANNQMLGCFIPMHSCIDNQIHTYAGTELRLECAEIMENYRRIYGRDCVQPTGKPIITGGYNLPCKHVIHVVGPIVGGKLQKSDEDLLADCYRNVLDLCLENNLRSVAFCCISTGVFHFPNQRAAEIAVETVMNWIEKHPHGIDKVIFNVFKDEDNEIYIKTLKDLER</sequence>
<evidence type="ECO:0000313" key="2">
    <source>
        <dbReference type="EMBL" id="MST69266.1"/>
    </source>
</evidence>
<reference evidence="2" key="1">
    <citation type="submission" date="2019-09" db="EMBL/GenBank/DDBJ databases">
        <title>In-depth cultivation of the pig gut microbiome towards novel bacterial diversity and tailored functional studies.</title>
        <authorList>
            <person name="Wylensek D."/>
            <person name="Hitch T.C.A."/>
            <person name="Clavel T."/>
        </authorList>
    </citation>
    <scope>NUCLEOTIDE SEQUENCE</scope>
    <source>
        <strain evidence="2">RF-744-FAT-WT-3</strain>
    </source>
</reference>
<protein>
    <submittedName>
        <fullName evidence="2">Protein-ADP-ribose hydrolase</fullName>
    </submittedName>
</protein>
<dbReference type="PANTHER" id="PTHR11106:SF27">
    <property type="entry name" value="MACRO DOMAIN-CONTAINING PROTEIN"/>
    <property type="match status" value="1"/>
</dbReference>
<comment type="caution">
    <text evidence="2">The sequence shown here is derived from an EMBL/GenBank/DDBJ whole genome shotgun (WGS) entry which is preliminary data.</text>
</comment>
<dbReference type="AlphaFoldDB" id="A0A6A8MCQ2"/>
<dbReference type="InterPro" id="IPR043472">
    <property type="entry name" value="Macro_dom-like"/>
</dbReference>
<proteinExistence type="predicted"/>
<dbReference type="NCBIfam" id="NF003163">
    <property type="entry name" value="PRK04143.1"/>
    <property type="match status" value="1"/>
</dbReference>
<evidence type="ECO:0000259" key="1">
    <source>
        <dbReference type="PROSITE" id="PS51154"/>
    </source>
</evidence>
<feature type="domain" description="Macro" evidence="1">
    <location>
        <begin position="80"/>
        <end position="277"/>
    </location>
</feature>
<accession>A0A6A8MCQ2</accession>
<dbReference type="PANTHER" id="PTHR11106">
    <property type="entry name" value="GANGLIOSIDE INDUCED DIFFERENTIATION ASSOCIATED PROTEIN 2-RELATED"/>
    <property type="match status" value="1"/>
</dbReference>
<dbReference type="EMBL" id="VUNB01000005">
    <property type="protein sequence ID" value="MST69266.1"/>
    <property type="molecule type" value="Genomic_DNA"/>
</dbReference>